<gene>
    <name evidence="11" type="primary">RvY_07307</name>
    <name evidence="11" type="synonym">RvY_07307.1</name>
    <name evidence="11" type="ORF">RvY_07307-1</name>
</gene>
<evidence type="ECO:0000313" key="11">
    <source>
        <dbReference type="EMBL" id="GAU95736.1"/>
    </source>
</evidence>
<dbReference type="PANTHER" id="PTHR48099:SF5">
    <property type="entry name" value="C-1-TETRAHYDROFOLATE SYNTHASE, CYTOPLASMIC"/>
    <property type="match status" value="1"/>
</dbReference>
<dbReference type="EMBL" id="BDGG01000003">
    <property type="protein sequence ID" value="GAU95736.1"/>
    <property type="molecule type" value="Genomic_DNA"/>
</dbReference>
<dbReference type="STRING" id="947166.A0A1D1V1M7"/>
<comment type="catalytic activity">
    <reaction evidence="9">
        <text>(6R)-5,10-methenyltetrahydrofolate + H2O = (6R)-10-formyltetrahydrofolate + H(+)</text>
        <dbReference type="Rhea" id="RHEA:23700"/>
        <dbReference type="ChEBI" id="CHEBI:15377"/>
        <dbReference type="ChEBI" id="CHEBI:15378"/>
        <dbReference type="ChEBI" id="CHEBI:57455"/>
        <dbReference type="ChEBI" id="CHEBI:195366"/>
        <dbReference type="EC" id="3.5.4.9"/>
    </reaction>
</comment>
<evidence type="ECO:0000256" key="2">
    <source>
        <dbReference type="ARBA" id="ARBA00011738"/>
    </source>
</evidence>
<dbReference type="PANTHER" id="PTHR48099">
    <property type="entry name" value="C-1-TETRAHYDROFOLATE SYNTHASE, CYTOPLASMIC-RELATED"/>
    <property type="match status" value="1"/>
</dbReference>
<dbReference type="InterPro" id="IPR046346">
    <property type="entry name" value="Aminoacid_DH-like_N_sf"/>
</dbReference>
<keyword evidence="6" id="KW-0521">NADP</keyword>
<evidence type="ECO:0000256" key="1">
    <source>
        <dbReference type="ARBA" id="ARBA00004777"/>
    </source>
</evidence>
<proteinExistence type="predicted"/>
<dbReference type="Gene3D" id="3.40.50.10860">
    <property type="entry name" value="Leucine Dehydrogenase, chain A, domain 1"/>
    <property type="match status" value="1"/>
</dbReference>
<dbReference type="OrthoDB" id="1845775at2759"/>
<dbReference type="GO" id="GO:0035999">
    <property type="term" value="P:tetrahydrofolate interconversion"/>
    <property type="evidence" value="ECO:0007669"/>
    <property type="project" value="TreeGrafter"/>
</dbReference>
<dbReference type="SUPFAM" id="SSF53223">
    <property type="entry name" value="Aminoacid dehydrogenase-like, N-terminal domain"/>
    <property type="match status" value="1"/>
</dbReference>
<reference evidence="11 12" key="1">
    <citation type="journal article" date="2016" name="Nat. Commun.">
        <title>Extremotolerant tardigrade genome and improved radiotolerance of human cultured cells by tardigrade-unique protein.</title>
        <authorList>
            <person name="Hashimoto T."/>
            <person name="Horikawa D.D."/>
            <person name="Saito Y."/>
            <person name="Kuwahara H."/>
            <person name="Kozuka-Hata H."/>
            <person name="Shin-I T."/>
            <person name="Minakuchi Y."/>
            <person name="Ohishi K."/>
            <person name="Motoyama A."/>
            <person name="Aizu T."/>
            <person name="Enomoto A."/>
            <person name="Kondo K."/>
            <person name="Tanaka S."/>
            <person name="Hara Y."/>
            <person name="Koshikawa S."/>
            <person name="Sagara H."/>
            <person name="Miura T."/>
            <person name="Yokobori S."/>
            <person name="Miyagawa K."/>
            <person name="Suzuki Y."/>
            <person name="Kubo T."/>
            <person name="Oyama M."/>
            <person name="Kohara Y."/>
            <person name="Fujiyama A."/>
            <person name="Arakawa K."/>
            <person name="Katayama T."/>
            <person name="Toyoda A."/>
            <person name="Kunieda T."/>
        </authorList>
    </citation>
    <scope>NUCLEOTIDE SEQUENCE [LARGE SCALE GENOMIC DNA]</scope>
    <source>
        <strain evidence="11 12">YOKOZUNA-1</strain>
    </source>
</reference>
<evidence type="ECO:0000313" key="12">
    <source>
        <dbReference type="Proteomes" id="UP000186922"/>
    </source>
</evidence>
<feature type="domain" description="Tetrahydrofolate dehydrogenase/cyclohydrolase catalytic" evidence="10">
    <location>
        <begin position="96"/>
        <end position="207"/>
    </location>
</feature>
<dbReference type="PROSITE" id="PS00766">
    <property type="entry name" value="THF_DHG_CYH_1"/>
    <property type="match status" value="1"/>
</dbReference>
<evidence type="ECO:0000259" key="10">
    <source>
        <dbReference type="Pfam" id="PF00763"/>
    </source>
</evidence>
<dbReference type="InterPro" id="IPR020867">
    <property type="entry name" value="THF_DH/CycHdrlase_CS"/>
</dbReference>
<evidence type="ECO:0000256" key="8">
    <source>
        <dbReference type="ARBA" id="ARBA00023268"/>
    </source>
</evidence>
<keyword evidence="5" id="KW-0378">Hydrolase</keyword>
<dbReference type="InterPro" id="IPR000672">
    <property type="entry name" value="THF_DH/CycHdrlase"/>
</dbReference>
<sequence length="217" mass="23711">MRRNVSSVCFAVLREARSLLSRRGIEGQAAQASYGHPNYHSRYRVFSESAVASRNRVSFREPHRTSVKTSRTVVTTFHSPVGVKSMGNFEKVGAILDGKLIAGQLLKTMAEDTARLKETTGVVPGLAIVQVGERSDSSVYIRMKTKTAAEVGIAARHVKLSSDITEDDLLDKIEELNRDSNVHGIIVQLPLDCGNRIDVSKATDTILLPKMSTGCTL</sequence>
<comment type="subunit">
    <text evidence="2">Homodimer.</text>
</comment>
<dbReference type="PRINTS" id="PR00085">
    <property type="entry name" value="THFDHDRGNASE"/>
</dbReference>
<name>A0A1D1V1M7_RAMVA</name>
<dbReference type="FunFam" id="3.40.50.10860:FF:000005">
    <property type="entry name" value="C-1-tetrahydrofolate synthase, cytoplasmic, putative"/>
    <property type="match status" value="1"/>
</dbReference>
<evidence type="ECO:0000256" key="7">
    <source>
        <dbReference type="ARBA" id="ARBA00023002"/>
    </source>
</evidence>
<dbReference type="InterPro" id="IPR020630">
    <property type="entry name" value="THF_DH/CycHdrlase_cat_dom"/>
</dbReference>
<evidence type="ECO:0000256" key="5">
    <source>
        <dbReference type="ARBA" id="ARBA00022801"/>
    </source>
</evidence>
<dbReference type="AlphaFoldDB" id="A0A1D1V1M7"/>
<dbReference type="GO" id="GO:0004488">
    <property type="term" value="F:methylenetetrahydrofolate dehydrogenase (NADP+) activity"/>
    <property type="evidence" value="ECO:0007669"/>
    <property type="project" value="InterPro"/>
</dbReference>
<dbReference type="Proteomes" id="UP000186922">
    <property type="component" value="Unassembled WGS sequence"/>
</dbReference>
<keyword evidence="8" id="KW-0511">Multifunctional enzyme</keyword>
<comment type="pathway">
    <text evidence="1">One-carbon metabolism; tetrahydrofolate interconversion.</text>
</comment>
<evidence type="ECO:0000256" key="4">
    <source>
        <dbReference type="ARBA" id="ARBA00022563"/>
    </source>
</evidence>
<keyword evidence="12" id="KW-1185">Reference proteome</keyword>
<dbReference type="Pfam" id="PF00763">
    <property type="entry name" value="THF_DHG_CYH"/>
    <property type="match status" value="1"/>
</dbReference>
<accession>A0A1D1V1M7</accession>
<evidence type="ECO:0000256" key="6">
    <source>
        <dbReference type="ARBA" id="ARBA00022857"/>
    </source>
</evidence>
<organism evidence="11 12">
    <name type="scientific">Ramazzottius varieornatus</name>
    <name type="common">Water bear</name>
    <name type="synonym">Tardigrade</name>
    <dbReference type="NCBI Taxonomy" id="947166"/>
    <lineage>
        <taxon>Eukaryota</taxon>
        <taxon>Metazoa</taxon>
        <taxon>Ecdysozoa</taxon>
        <taxon>Tardigrada</taxon>
        <taxon>Eutardigrada</taxon>
        <taxon>Parachela</taxon>
        <taxon>Hypsibioidea</taxon>
        <taxon>Ramazzottiidae</taxon>
        <taxon>Ramazzottius</taxon>
    </lineage>
</organism>
<evidence type="ECO:0000256" key="3">
    <source>
        <dbReference type="ARBA" id="ARBA00012776"/>
    </source>
</evidence>
<dbReference type="GO" id="GO:0005829">
    <property type="term" value="C:cytosol"/>
    <property type="evidence" value="ECO:0007669"/>
    <property type="project" value="TreeGrafter"/>
</dbReference>
<dbReference type="GO" id="GO:0004477">
    <property type="term" value="F:methenyltetrahydrofolate cyclohydrolase activity"/>
    <property type="evidence" value="ECO:0007669"/>
    <property type="project" value="UniProtKB-EC"/>
</dbReference>
<keyword evidence="7" id="KW-0560">Oxidoreductase</keyword>
<dbReference type="EC" id="3.5.4.9" evidence="3"/>
<comment type="caution">
    <text evidence="11">The sequence shown here is derived from an EMBL/GenBank/DDBJ whole genome shotgun (WGS) entry which is preliminary data.</text>
</comment>
<evidence type="ECO:0000256" key="9">
    <source>
        <dbReference type="ARBA" id="ARBA00036357"/>
    </source>
</evidence>
<protein>
    <recommendedName>
        <fullName evidence="3">methenyltetrahydrofolate cyclohydrolase</fullName>
        <ecNumber evidence="3">3.5.4.9</ecNumber>
    </recommendedName>
</protein>
<keyword evidence="4" id="KW-0554">One-carbon metabolism</keyword>